<accession>A0A7G9WFS8</accession>
<dbReference type="InterPro" id="IPR036881">
    <property type="entry name" value="Glyco_hydro_3_C_sf"/>
</dbReference>
<dbReference type="InterPro" id="IPR001764">
    <property type="entry name" value="Glyco_hydro_3_N"/>
</dbReference>
<dbReference type="Gene3D" id="2.60.40.10">
    <property type="entry name" value="Immunoglobulins"/>
    <property type="match status" value="1"/>
</dbReference>
<protein>
    <submittedName>
        <fullName evidence="6">Glycoside hydrolase family 3 C-terminal domain-containing protein</fullName>
    </submittedName>
</protein>
<feature type="domain" description="Fibronectin type III-like" evidence="5">
    <location>
        <begin position="634"/>
        <end position="704"/>
    </location>
</feature>
<sequence length="723" mass="80063">MTQAEESRFSERAKELIQQLTLEEKVGMLHGAQLFCTAGVERLGIPPLHMSDGPMGVRNEICGDHWEPVGLPDDYVTYLPSNSAVAATWNRQLARDTGKVLGEEARGRGKDMILAPGINLKRSPLCGRNFEYMSEDPCLTRELAVPLIEGIQESDVSACVKHFAVNNQETERLQVDVKVSERALHELYLPAFRACAKVSYSMMSAYNRLAGEFCSQSKALLNDLLRRQWRYHGVVVSDWGAVHDTQLTAESGLDIEMSVTDNFDQYYLARPLCEAVRAGKVPEYLLDEKIERILVLMQKLHMLDGEERKPGCYDTAAHQLAALQTARESVVLLKNEDNLLPLPKKKLKKLLVIGDNAICAHAPGGGSAEIKALYEVTPLLGIKSVLGGNTEVRFARGYCPDTDGEQNCTNWQADSLKGSAGKALKSVVTTLRKKRRALRHEALKLAAEYEHVVLVCGLTHHQDSEGSDRSSMELPYEQDKLIAEVLMINPKAVVVLTGGSPVEMGKWLSKAKSVVWGWYAGMEGGRALAEVLFGDVNPSGKLPETFAKRLQDCPAHSVGEFPGGKKVYYNEGIFVGYRHFDTVAVEPEFCFGHGLSYTTFRYDNLAVKLQENEKELSVVVSCDVTNTGEYAGKETVQLYVRDPVCSVARPSKELRGFQKLALAPGETCTAKITLTAADFSFYDSQQRVFVAEPGEYQILVGASSRDIRLKESVRTVYRHTTAE</sequence>
<dbReference type="PROSITE" id="PS00775">
    <property type="entry name" value="GLYCOSYL_HYDROL_F3"/>
    <property type="match status" value="1"/>
</dbReference>
<dbReference type="InterPro" id="IPR017853">
    <property type="entry name" value="GH"/>
</dbReference>
<dbReference type="Pfam" id="PF01915">
    <property type="entry name" value="Glyco_hydro_3_C"/>
    <property type="match status" value="1"/>
</dbReference>
<evidence type="ECO:0000259" key="5">
    <source>
        <dbReference type="SMART" id="SM01217"/>
    </source>
</evidence>
<dbReference type="InterPro" id="IPR013783">
    <property type="entry name" value="Ig-like_fold"/>
</dbReference>
<dbReference type="RefSeq" id="WP_212506610.1">
    <property type="nucleotide sequence ID" value="NZ_CP060696.1"/>
</dbReference>
<evidence type="ECO:0000256" key="2">
    <source>
        <dbReference type="ARBA" id="ARBA00022801"/>
    </source>
</evidence>
<reference evidence="6 7" key="1">
    <citation type="submission" date="2020-08" db="EMBL/GenBank/DDBJ databases">
        <authorList>
            <person name="Ren C."/>
            <person name="Gu Y."/>
            <person name="Xu Y."/>
        </authorList>
    </citation>
    <scope>NUCLEOTIDE SEQUENCE [LARGE SCALE GENOMIC DNA]</scope>
    <source>
        <strain evidence="6 7">LBM18003</strain>
    </source>
</reference>
<dbReference type="SUPFAM" id="SSF51445">
    <property type="entry name" value="(Trans)glycosidases"/>
    <property type="match status" value="1"/>
</dbReference>
<dbReference type="KEGG" id="caml:H6X83_11445"/>
<dbReference type="EMBL" id="CP060696">
    <property type="protein sequence ID" value="QNO17540.1"/>
    <property type="molecule type" value="Genomic_DNA"/>
</dbReference>
<keyword evidence="2 4" id="KW-0378">Hydrolase</keyword>
<dbReference type="AlphaFoldDB" id="A0A7G9WFS8"/>
<dbReference type="PRINTS" id="PR00133">
    <property type="entry name" value="GLHYDRLASE3"/>
</dbReference>
<dbReference type="FunFam" id="2.60.40.10:FF:000495">
    <property type="entry name" value="Periplasmic beta-glucosidase"/>
    <property type="match status" value="1"/>
</dbReference>
<dbReference type="SUPFAM" id="SSF52279">
    <property type="entry name" value="Beta-D-glucan exohydrolase, C-terminal domain"/>
    <property type="match status" value="1"/>
</dbReference>
<gene>
    <name evidence="6" type="ORF">H6X83_11445</name>
</gene>
<dbReference type="Gene3D" id="3.40.50.1700">
    <property type="entry name" value="Glycoside hydrolase family 3 C-terminal domain"/>
    <property type="match status" value="1"/>
</dbReference>
<organism evidence="6 7">
    <name type="scientific">Caproicibacterium amylolyticum</name>
    <dbReference type="NCBI Taxonomy" id="2766537"/>
    <lineage>
        <taxon>Bacteria</taxon>
        <taxon>Bacillati</taxon>
        <taxon>Bacillota</taxon>
        <taxon>Clostridia</taxon>
        <taxon>Eubacteriales</taxon>
        <taxon>Oscillospiraceae</taxon>
        <taxon>Caproicibacterium</taxon>
    </lineage>
</organism>
<comment type="similarity">
    <text evidence="1 4">Belongs to the glycosyl hydrolase 3 family.</text>
</comment>
<dbReference type="Gene3D" id="3.20.20.300">
    <property type="entry name" value="Glycoside hydrolase, family 3, N-terminal domain"/>
    <property type="match status" value="1"/>
</dbReference>
<dbReference type="InterPro" id="IPR026891">
    <property type="entry name" value="Fn3-like"/>
</dbReference>
<evidence type="ECO:0000256" key="1">
    <source>
        <dbReference type="ARBA" id="ARBA00005336"/>
    </source>
</evidence>
<dbReference type="InterPro" id="IPR019800">
    <property type="entry name" value="Glyco_hydro_3_AS"/>
</dbReference>
<name>A0A7G9WFS8_9FIRM</name>
<dbReference type="PANTHER" id="PTHR42715:SF10">
    <property type="entry name" value="BETA-GLUCOSIDASE"/>
    <property type="match status" value="1"/>
</dbReference>
<dbReference type="GO" id="GO:0008422">
    <property type="term" value="F:beta-glucosidase activity"/>
    <property type="evidence" value="ECO:0007669"/>
    <property type="project" value="UniProtKB-ARBA"/>
</dbReference>
<evidence type="ECO:0000313" key="6">
    <source>
        <dbReference type="EMBL" id="QNO17540.1"/>
    </source>
</evidence>
<dbReference type="SMART" id="SM01217">
    <property type="entry name" value="Fn3_like"/>
    <property type="match status" value="1"/>
</dbReference>
<dbReference type="Pfam" id="PF14310">
    <property type="entry name" value="Fn3-like"/>
    <property type="match status" value="1"/>
</dbReference>
<evidence type="ECO:0000313" key="7">
    <source>
        <dbReference type="Proteomes" id="UP000516046"/>
    </source>
</evidence>
<dbReference type="InterPro" id="IPR050288">
    <property type="entry name" value="Cellulose_deg_GH3"/>
</dbReference>
<dbReference type="Pfam" id="PF00933">
    <property type="entry name" value="Glyco_hydro_3"/>
    <property type="match status" value="1"/>
</dbReference>
<dbReference type="InterPro" id="IPR036962">
    <property type="entry name" value="Glyco_hydro_3_N_sf"/>
</dbReference>
<dbReference type="PANTHER" id="PTHR42715">
    <property type="entry name" value="BETA-GLUCOSIDASE"/>
    <property type="match status" value="1"/>
</dbReference>
<dbReference type="Proteomes" id="UP000516046">
    <property type="component" value="Chromosome"/>
</dbReference>
<dbReference type="GO" id="GO:0005975">
    <property type="term" value="P:carbohydrate metabolic process"/>
    <property type="evidence" value="ECO:0007669"/>
    <property type="project" value="InterPro"/>
</dbReference>
<evidence type="ECO:0000256" key="3">
    <source>
        <dbReference type="ARBA" id="ARBA00023277"/>
    </source>
</evidence>
<keyword evidence="3" id="KW-0119">Carbohydrate metabolism</keyword>
<evidence type="ECO:0000256" key="4">
    <source>
        <dbReference type="RuleBase" id="RU361161"/>
    </source>
</evidence>
<keyword evidence="4" id="KW-0326">Glycosidase</keyword>
<dbReference type="InterPro" id="IPR002772">
    <property type="entry name" value="Glyco_hydro_3_C"/>
</dbReference>
<proteinExistence type="inferred from homology"/>
<keyword evidence="7" id="KW-1185">Reference proteome</keyword>